<evidence type="ECO:0000256" key="5">
    <source>
        <dbReference type="ARBA" id="ARBA00023004"/>
    </source>
</evidence>
<evidence type="ECO:0000256" key="2">
    <source>
        <dbReference type="ARBA" id="ARBA00022485"/>
    </source>
</evidence>
<proteinExistence type="predicted"/>
<protein>
    <recommendedName>
        <fullName evidence="8">Radical SAM core domain-containing protein</fullName>
    </recommendedName>
</protein>
<dbReference type="SFLD" id="SFLDG01062">
    <property type="entry name" value="methyltransferase_(Class_A)"/>
    <property type="match status" value="1"/>
</dbReference>
<dbReference type="GO" id="GO:0030488">
    <property type="term" value="P:tRNA methylation"/>
    <property type="evidence" value="ECO:0007669"/>
    <property type="project" value="TreeGrafter"/>
</dbReference>
<dbReference type="SUPFAM" id="SSF102114">
    <property type="entry name" value="Radical SAM enzymes"/>
    <property type="match status" value="1"/>
</dbReference>
<evidence type="ECO:0000256" key="6">
    <source>
        <dbReference type="ARBA" id="ARBA00023014"/>
    </source>
</evidence>
<gene>
    <name evidence="9" type="ORF">Agub_g30</name>
</gene>
<keyword evidence="10" id="KW-1185">Reference proteome</keyword>
<dbReference type="InterPro" id="IPR058240">
    <property type="entry name" value="rSAM_sf"/>
</dbReference>
<dbReference type="InterPro" id="IPR013785">
    <property type="entry name" value="Aldolase_TIM"/>
</dbReference>
<keyword evidence="5" id="KW-0408">Iron</keyword>
<dbReference type="GO" id="GO:0051539">
    <property type="term" value="F:4 iron, 4 sulfur cluster binding"/>
    <property type="evidence" value="ECO:0007669"/>
    <property type="project" value="UniProtKB-KW"/>
</dbReference>
<dbReference type="Proteomes" id="UP001054857">
    <property type="component" value="Unassembled WGS sequence"/>
</dbReference>
<dbReference type="CDD" id="cd01335">
    <property type="entry name" value="Radical_SAM"/>
    <property type="match status" value="1"/>
</dbReference>
<keyword evidence="3" id="KW-0949">S-adenosyl-L-methionine</keyword>
<dbReference type="InterPro" id="IPR007197">
    <property type="entry name" value="rSAM"/>
</dbReference>
<evidence type="ECO:0000256" key="1">
    <source>
        <dbReference type="ARBA" id="ARBA00001966"/>
    </source>
</evidence>
<evidence type="ECO:0000256" key="4">
    <source>
        <dbReference type="ARBA" id="ARBA00022723"/>
    </source>
</evidence>
<dbReference type="FunFam" id="3.20.20.70:FF:000164">
    <property type="entry name" value="23S rRNA methyltransferase"/>
    <property type="match status" value="1"/>
</dbReference>
<evidence type="ECO:0000256" key="3">
    <source>
        <dbReference type="ARBA" id="ARBA00022691"/>
    </source>
</evidence>
<feature type="region of interest" description="Disordered" evidence="7">
    <location>
        <begin position="111"/>
        <end position="226"/>
    </location>
</feature>
<accession>A0AAD3HGG8</accession>
<keyword evidence="2" id="KW-0004">4Fe-4S</keyword>
<dbReference type="PROSITE" id="PS51918">
    <property type="entry name" value="RADICAL_SAM"/>
    <property type="match status" value="1"/>
</dbReference>
<dbReference type="SFLD" id="SFLDS00029">
    <property type="entry name" value="Radical_SAM"/>
    <property type="match status" value="1"/>
</dbReference>
<dbReference type="EMBL" id="BMAR01000001">
    <property type="protein sequence ID" value="GFR39952.1"/>
    <property type="molecule type" value="Genomic_DNA"/>
</dbReference>
<evidence type="ECO:0000259" key="8">
    <source>
        <dbReference type="PROSITE" id="PS51918"/>
    </source>
</evidence>
<comment type="caution">
    <text evidence="9">The sequence shown here is derived from an EMBL/GenBank/DDBJ whole genome shotgun (WGS) entry which is preliminary data.</text>
</comment>
<name>A0AAD3HGG8_9CHLO</name>
<dbReference type="PANTHER" id="PTHR30544">
    <property type="entry name" value="23S RRNA METHYLTRANSFERASE"/>
    <property type="match status" value="1"/>
</dbReference>
<feature type="compositionally biased region" description="Low complexity" evidence="7">
    <location>
        <begin position="147"/>
        <end position="170"/>
    </location>
</feature>
<keyword evidence="4" id="KW-0479">Metal-binding</keyword>
<dbReference type="PANTHER" id="PTHR30544:SF8">
    <property type="entry name" value="RADICAL SAM SUPERFAMILY PROTEIN"/>
    <property type="match status" value="1"/>
</dbReference>
<dbReference type="GO" id="GO:0070475">
    <property type="term" value="P:rRNA base methylation"/>
    <property type="evidence" value="ECO:0007669"/>
    <property type="project" value="TreeGrafter"/>
</dbReference>
<dbReference type="GO" id="GO:0003824">
    <property type="term" value="F:catalytic activity"/>
    <property type="evidence" value="ECO:0007669"/>
    <property type="project" value="InterPro"/>
</dbReference>
<feature type="domain" description="Radical SAM core" evidence="8">
    <location>
        <begin position="236"/>
        <end position="468"/>
    </location>
</feature>
<dbReference type="Pfam" id="PF04055">
    <property type="entry name" value="Radical_SAM"/>
    <property type="match status" value="1"/>
</dbReference>
<dbReference type="AlphaFoldDB" id="A0AAD3HGG8"/>
<dbReference type="GO" id="GO:0046872">
    <property type="term" value="F:metal ion binding"/>
    <property type="evidence" value="ECO:0007669"/>
    <property type="project" value="UniProtKB-KW"/>
</dbReference>
<sequence length="506" mass="54098">MPAPRKLSPQSVWDTSAVLQAFQEEGIKQLHAVRMWGHLIRHPESSWHDVPDMPKAAVALLDKYFTKFTTRVVRCQQSSDRSTTKLLVQLQDGMQVEAVVMTYEAPSRDPQLLGSAAAGPGAPEVDPCLPVDHRAHADDEEEEEGQQRQAGSTQARQQQQQASTSGEAGSTTRQPRCSSGCGGGGGGGEEQRRRRSSSNGGEGEEPSAAEASSSAARSAAGGHGSAAAEGGAAARLRRRSTLCVSSQVGCQMACTFCATGTMGLKGHLNAGEIVEQLIHARAVTRIRNIVFMGMGEPLNNYESVRSAVAMMTDSRFFGLRRRHVTVSTVGVIPRIKQLAEDLPGVSLALSLHAPTQELRAHIVPSARAYKLPALMAAVRAYQASSCQRVFYEYVMLAGVNDGLEQAHQLGQLLQGDDVVINLIPWNPIYQPEGPFFEAPVEGSVGAFQAVLRHTYGLHTTIRQEMGQDISGACGQLVIEAGGGGCSREATRDIEDAVRKVGLGPKA</sequence>
<evidence type="ECO:0000313" key="9">
    <source>
        <dbReference type="EMBL" id="GFR39952.1"/>
    </source>
</evidence>
<evidence type="ECO:0000313" key="10">
    <source>
        <dbReference type="Proteomes" id="UP001054857"/>
    </source>
</evidence>
<dbReference type="Gene3D" id="3.20.20.70">
    <property type="entry name" value="Aldolase class I"/>
    <property type="match status" value="1"/>
</dbReference>
<evidence type="ECO:0000256" key="7">
    <source>
        <dbReference type="SAM" id="MobiDB-lite"/>
    </source>
</evidence>
<organism evidence="9 10">
    <name type="scientific">Astrephomene gubernaculifera</name>
    <dbReference type="NCBI Taxonomy" id="47775"/>
    <lineage>
        <taxon>Eukaryota</taxon>
        <taxon>Viridiplantae</taxon>
        <taxon>Chlorophyta</taxon>
        <taxon>core chlorophytes</taxon>
        <taxon>Chlorophyceae</taxon>
        <taxon>CS clade</taxon>
        <taxon>Chlamydomonadales</taxon>
        <taxon>Astrephomenaceae</taxon>
        <taxon>Astrephomene</taxon>
    </lineage>
</organism>
<feature type="compositionally biased region" description="Low complexity" evidence="7">
    <location>
        <begin position="208"/>
        <end position="226"/>
    </location>
</feature>
<dbReference type="InterPro" id="IPR040072">
    <property type="entry name" value="Methyltransferase_A"/>
</dbReference>
<comment type="cofactor">
    <cofactor evidence="1">
        <name>[4Fe-4S] cluster</name>
        <dbReference type="ChEBI" id="CHEBI:49883"/>
    </cofactor>
</comment>
<keyword evidence="6" id="KW-0411">Iron-sulfur</keyword>
<reference evidence="9 10" key="1">
    <citation type="journal article" date="2021" name="Sci. Rep.">
        <title>Genome sequencing of the multicellular alga Astrephomene provides insights into convergent evolution of germ-soma differentiation.</title>
        <authorList>
            <person name="Yamashita S."/>
            <person name="Yamamoto K."/>
            <person name="Matsuzaki R."/>
            <person name="Suzuki S."/>
            <person name="Yamaguchi H."/>
            <person name="Hirooka S."/>
            <person name="Minakuchi Y."/>
            <person name="Miyagishima S."/>
            <person name="Kawachi M."/>
            <person name="Toyoda A."/>
            <person name="Nozaki H."/>
        </authorList>
    </citation>
    <scope>NUCLEOTIDE SEQUENCE [LARGE SCALE GENOMIC DNA]</scope>
    <source>
        <strain evidence="9 10">NIES-4017</strain>
    </source>
</reference>